<proteinExistence type="predicted"/>
<evidence type="ECO:0000313" key="1">
    <source>
        <dbReference type="EMBL" id="KAK5942828.1"/>
    </source>
</evidence>
<sequence>MAVSRLDWATLPNELRSQILVDTRSHFKHTGCVSDHKYYTLSELSREFYDLIVQQLTTESGYIRVRIRIDEFEGMDRKLRYQLQDKTADSGTGLITLSTIKEEVSSLLESRIPPSVASQIPNHDLYISLDSSPEARQRGHNEIFSLRSRNVGKLSDFRSALLPLVIFLRDIEKPENLELNSQYHEDLVQQTWESGLMSADDRSCWLAVILAYVNSMYKISLGDGEAAYKAAITTLSLCSPVGNAAYQSLQQHHTSPQGSTRNEAPFLLAKLHLLVLRKGNEAAKNRRRWGTTFEELTDILEELFERANGALLSFVALNGQDAYDVYTEVGKMFYHMSRIRLEIEETTDPVPDLQQSCLWFHAAKSIRNGTEGDAQRLFNEAKAELKQELRNEGLSTKRLKITPKYATMTVDNKQKERYPKIMQECWKEEHPHISLGRIRDYRHHTAPQGPDFPDPETFMSQWSTVPGQEQLVDDMDWQS</sequence>
<dbReference type="GeneID" id="89998843"/>
<comment type="caution">
    <text evidence="1">The sequence shown here is derived from an EMBL/GenBank/DDBJ whole genome shotgun (WGS) entry which is preliminary data.</text>
</comment>
<evidence type="ECO:0000313" key="2">
    <source>
        <dbReference type="Proteomes" id="UP001334248"/>
    </source>
</evidence>
<gene>
    <name evidence="1" type="ORF">PMZ80_005394</name>
</gene>
<dbReference type="RefSeq" id="XP_064730918.1">
    <property type="nucleotide sequence ID" value="XM_064873814.1"/>
</dbReference>
<dbReference type="Proteomes" id="UP001334248">
    <property type="component" value="Unassembled WGS sequence"/>
</dbReference>
<keyword evidence="2" id="KW-1185">Reference proteome</keyword>
<accession>A0ABR0RRH2</accession>
<organism evidence="1 2">
    <name type="scientific">Knufia obscura</name>
    <dbReference type="NCBI Taxonomy" id="1635080"/>
    <lineage>
        <taxon>Eukaryota</taxon>
        <taxon>Fungi</taxon>
        <taxon>Dikarya</taxon>
        <taxon>Ascomycota</taxon>
        <taxon>Pezizomycotina</taxon>
        <taxon>Eurotiomycetes</taxon>
        <taxon>Chaetothyriomycetidae</taxon>
        <taxon>Chaetothyriales</taxon>
        <taxon>Trichomeriaceae</taxon>
        <taxon>Knufia</taxon>
    </lineage>
</organism>
<protein>
    <submittedName>
        <fullName evidence="1">Uncharacterized protein</fullName>
    </submittedName>
</protein>
<dbReference type="EMBL" id="JAVHJV010000005">
    <property type="protein sequence ID" value="KAK5942828.1"/>
    <property type="molecule type" value="Genomic_DNA"/>
</dbReference>
<name>A0ABR0RRH2_9EURO</name>
<reference evidence="1 2" key="1">
    <citation type="journal article" date="2023" name="Res Sq">
        <title>Genomic and morphological characterization of Knufia obscura isolated from the Mars 2020 spacecraft assembly facility.</title>
        <authorList>
            <person name="Chander A.M."/>
            <person name="Teixeira M.M."/>
            <person name="Singh N.K."/>
            <person name="Williams M.P."/>
            <person name="Parker C.W."/>
            <person name="Leo P."/>
            <person name="Stajich J.E."/>
            <person name="Torok T."/>
            <person name="Tighe S."/>
            <person name="Mason C.E."/>
            <person name="Venkateswaran K."/>
        </authorList>
    </citation>
    <scope>NUCLEOTIDE SEQUENCE [LARGE SCALE GENOMIC DNA]</scope>
    <source>
        <strain evidence="1 2">CCFEE 5817</strain>
    </source>
</reference>